<dbReference type="EMBL" id="CAJOAX010003709">
    <property type="protein sequence ID" value="CAF3868914.1"/>
    <property type="molecule type" value="Genomic_DNA"/>
</dbReference>
<dbReference type="PANTHER" id="PTHR21575:SF12">
    <property type="entry name" value="PROTEIN HID1"/>
    <property type="match status" value="1"/>
</dbReference>
<sequence length="355" mass="40308">MGTTDSKVDFRLAVGQLISRNQPLETKDESFWDQFWSDKISNIQDIFTLVPATEIRALREEYPSNLATLCNKLVDRLQLAAENSCQTQRDQIAAINCIRLLTRILPYIFEEPEWRGFFWSDIPIGQQTASNGEYISKPPLAERLLRILADLLFCPDFTVSSKKKKGPDNPEDINTIDSCEYIWEVGVGFSQSPVHTPSNDRNRTEILKLLLTCFSETIYMNPSVELQSHPNKWLTYFTSSRNRQTLPLFTSLINIVFSYDPVGYIPYNYLLFTDTREPLVEVAAQLLCVTLDNFSASSSSSSSSISTDDQVPSLPTSKTPIGDDCSNLFINYLSRIHRDDSVGSNELDLLRNLEN</sequence>
<gene>
    <name evidence="5" type="ORF">JBS370_LOCUS28984</name>
    <name evidence="4" type="ORF">OTI717_LOCUS22113</name>
    <name evidence="3" type="ORF">RFH988_LOCUS31949</name>
    <name evidence="2" type="ORF">ZHD862_LOCUS29779</name>
</gene>
<proteinExistence type="predicted"/>
<dbReference type="OrthoDB" id="432953at2759"/>
<feature type="region of interest" description="Disordered" evidence="1">
    <location>
        <begin position="295"/>
        <end position="319"/>
    </location>
</feature>
<organism evidence="3 6">
    <name type="scientific">Rotaria sordida</name>
    <dbReference type="NCBI Taxonomy" id="392033"/>
    <lineage>
        <taxon>Eukaryota</taxon>
        <taxon>Metazoa</taxon>
        <taxon>Spiralia</taxon>
        <taxon>Gnathifera</taxon>
        <taxon>Rotifera</taxon>
        <taxon>Eurotatoria</taxon>
        <taxon>Bdelloidea</taxon>
        <taxon>Philodinida</taxon>
        <taxon>Philodinidae</taxon>
        <taxon>Rotaria</taxon>
    </lineage>
</organism>
<comment type="caution">
    <text evidence="3">The sequence shown here is derived from an EMBL/GenBank/DDBJ whole genome shotgun (WGS) entry which is preliminary data.</text>
</comment>
<dbReference type="Proteomes" id="UP000663864">
    <property type="component" value="Unassembled WGS sequence"/>
</dbReference>
<feature type="compositionally biased region" description="Low complexity" evidence="1">
    <location>
        <begin position="295"/>
        <end position="306"/>
    </location>
</feature>
<protein>
    <recommendedName>
        <fullName evidence="7">Protein HID1</fullName>
    </recommendedName>
</protein>
<dbReference type="Proteomes" id="UP000663836">
    <property type="component" value="Unassembled WGS sequence"/>
</dbReference>
<evidence type="ECO:0000313" key="2">
    <source>
        <dbReference type="EMBL" id="CAF1335787.1"/>
    </source>
</evidence>
<name>A0A815GXC0_9BILA</name>
<evidence type="ECO:0000313" key="4">
    <source>
        <dbReference type="EMBL" id="CAF3868914.1"/>
    </source>
</evidence>
<evidence type="ECO:0000313" key="5">
    <source>
        <dbReference type="EMBL" id="CAF4049948.1"/>
    </source>
</evidence>
<dbReference type="Pfam" id="PF12722">
    <property type="entry name" value="Hid1"/>
    <property type="match status" value="1"/>
</dbReference>
<accession>A0A815GXC0</accession>
<dbReference type="InterPro" id="IPR026705">
    <property type="entry name" value="Hid-1/Ecm30"/>
</dbReference>
<dbReference type="GO" id="GO:0000138">
    <property type="term" value="C:Golgi trans cisterna"/>
    <property type="evidence" value="ECO:0007669"/>
    <property type="project" value="TreeGrafter"/>
</dbReference>
<evidence type="ECO:0008006" key="7">
    <source>
        <dbReference type="Google" id="ProtNLM"/>
    </source>
</evidence>
<dbReference type="AlphaFoldDB" id="A0A815GXC0"/>
<dbReference type="EMBL" id="CAJOBD010006052">
    <property type="protein sequence ID" value="CAF4049948.1"/>
    <property type="molecule type" value="Genomic_DNA"/>
</dbReference>
<dbReference type="PANTHER" id="PTHR21575">
    <property type="entry name" value="PROTEIN HID1"/>
    <property type="match status" value="1"/>
</dbReference>
<dbReference type="GO" id="GO:0016020">
    <property type="term" value="C:membrane"/>
    <property type="evidence" value="ECO:0007669"/>
    <property type="project" value="TreeGrafter"/>
</dbReference>
<evidence type="ECO:0000313" key="6">
    <source>
        <dbReference type="Proteomes" id="UP000663882"/>
    </source>
</evidence>
<dbReference type="Proteomes" id="UP000663882">
    <property type="component" value="Unassembled WGS sequence"/>
</dbReference>
<dbReference type="EMBL" id="CAJNOT010002682">
    <property type="protein sequence ID" value="CAF1335787.1"/>
    <property type="molecule type" value="Genomic_DNA"/>
</dbReference>
<dbReference type="GO" id="GO:0005797">
    <property type="term" value="C:Golgi medial cisterna"/>
    <property type="evidence" value="ECO:0007669"/>
    <property type="project" value="TreeGrafter"/>
</dbReference>
<feature type="compositionally biased region" description="Polar residues" evidence="1">
    <location>
        <begin position="307"/>
        <end position="319"/>
    </location>
</feature>
<dbReference type="Proteomes" id="UP000663823">
    <property type="component" value="Unassembled WGS sequence"/>
</dbReference>
<evidence type="ECO:0000313" key="3">
    <source>
        <dbReference type="EMBL" id="CAF1344193.1"/>
    </source>
</evidence>
<dbReference type="EMBL" id="CAJNOO010003567">
    <property type="protein sequence ID" value="CAF1344193.1"/>
    <property type="molecule type" value="Genomic_DNA"/>
</dbReference>
<reference evidence="3" key="1">
    <citation type="submission" date="2021-02" db="EMBL/GenBank/DDBJ databases">
        <authorList>
            <person name="Nowell W R."/>
        </authorList>
    </citation>
    <scope>NUCLEOTIDE SEQUENCE</scope>
</reference>
<evidence type="ECO:0000256" key="1">
    <source>
        <dbReference type="SAM" id="MobiDB-lite"/>
    </source>
</evidence>